<evidence type="ECO:0000256" key="5">
    <source>
        <dbReference type="NCBIfam" id="TIGR00065"/>
    </source>
</evidence>
<dbReference type="Proteomes" id="UP000199306">
    <property type="component" value="Unassembled WGS sequence"/>
</dbReference>
<dbReference type="InterPro" id="IPR000158">
    <property type="entry name" value="Cell_div_FtsZ"/>
</dbReference>
<dbReference type="InterPro" id="IPR045061">
    <property type="entry name" value="FtsZ/CetZ"/>
</dbReference>
<comment type="similarity">
    <text evidence="1 4">Belongs to the FtsZ family.</text>
</comment>
<keyword evidence="4" id="KW-0963">Cytoplasm</keyword>
<dbReference type="GO" id="GO:0051258">
    <property type="term" value="P:protein polymerization"/>
    <property type="evidence" value="ECO:0007669"/>
    <property type="project" value="UniProtKB-UniRule"/>
</dbReference>
<keyword evidence="3 4" id="KW-0342">GTP-binding</keyword>
<keyword evidence="4" id="KW-0717">Septation</keyword>
<dbReference type="GO" id="GO:0043093">
    <property type="term" value="P:FtsZ-dependent cytokinesis"/>
    <property type="evidence" value="ECO:0007669"/>
    <property type="project" value="UniProtKB-UniRule"/>
</dbReference>
<reference evidence="8 9" key="1">
    <citation type="submission" date="2016-10" db="EMBL/GenBank/DDBJ databases">
        <authorList>
            <person name="de Groot N.N."/>
        </authorList>
    </citation>
    <scope>NUCLEOTIDE SEQUENCE [LARGE SCALE GENOMIC DNA]</scope>
    <source>
        <strain evidence="9">E92,LMG 26720,CCM 7988</strain>
    </source>
</reference>
<evidence type="ECO:0000256" key="2">
    <source>
        <dbReference type="ARBA" id="ARBA00022741"/>
    </source>
</evidence>
<proteinExistence type="inferred from homology"/>
<dbReference type="GO" id="GO:0005737">
    <property type="term" value="C:cytoplasm"/>
    <property type="evidence" value="ECO:0007669"/>
    <property type="project" value="UniProtKB-SubCell"/>
</dbReference>
<dbReference type="Gene3D" id="3.30.1330.20">
    <property type="entry name" value="Tubulin/FtsZ, C-terminal domain"/>
    <property type="match status" value="1"/>
</dbReference>
<dbReference type="PANTHER" id="PTHR30314">
    <property type="entry name" value="CELL DIVISION PROTEIN FTSZ-RELATED"/>
    <property type="match status" value="1"/>
</dbReference>
<dbReference type="STRING" id="1079859.SAMN04515674_103138"/>
<name>A0A1I5QEL4_9BACT</name>
<accession>A0A1I5QEL4</accession>
<keyword evidence="9" id="KW-1185">Reference proteome</keyword>
<comment type="subcellular location">
    <subcellularLocation>
        <location evidence="4">Cytoplasm</location>
    </subcellularLocation>
    <text evidence="4">Assembles at midcell at the inner surface of the cytoplasmic membrane.</text>
</comment>
<keyword evidence="4" id="KW-0131">Cell cycle</keyword>
<evidence type="ECO:0000313" key="8">
    <source>
        <dbReference type="EMBL" id="SFP44286.1"/>
    </source>
</evidence>
<feature type="binding site" evidence="4">
    <location>
        <position position="193"/>
    </location>
    <ligand>
        <name>GTP</name>
        <dbReference type="ChEBI" id="CHEBI:37565"/>
    </ligand>
</feature>
<dbReference type="InterPro" id="IPR024757">
    <property type="entry name" value="FtsZ_C"/>
</dbReference>
<evidence type="ECO:0000256" key="1">
    <source>
        <dbReference type="ARBA" id="ARBA00009690"/>
    </source>
</evidence>
<dbReference type="NCBIfam" id="TIGR00065">
    <property type="entry name" value="ftsZ"/>
    <property type="match status" value="1"/>
</dbReference>
<dbReference type="InterPro" id="IPR018316">
    <property type="entry name" value="Tubulin/FtsZ_2-layer-sand-dom"/>
</dbReference>
<dbReference type="SMART" id="SM00864">
    <property type="entry name" value="Tubulin"/>
    <property type="match status" value="1"/>
</dbReference>
<dbReference type="OrthoDB" id="9813375at2"/>
<dbReference type="PANTHER" id="PTHR30314:SF3">
    <property type="entry name" value="MITOCHONDRIAL DIVISION PROTEIN FSZA"/>
    <property type="match status" value="1"/>
</dbReference>
<gene>
    <name evidence="4" type="primary">ftsZ</name>
    <name evidence="8" type="ORF">SAMN04515674_103138</name>
</gene>
<dbReference type="Pfam" id="PF00091">
    <property type="entry name" value="Tubulin"/>
    <property type="match status" value="1"/>
</dbReference>
<evidence type="ECO:0000256" key="4">
    <source>
        <dbReference type="HAMAP-Rule" id="MF_00909"/>
    </source>
</evidence>
<dbReference type="AlphaFoldDB" id="A0A1I5QEL4"/>
<feature type="binding site" evidence="4">
    <location>
        <position position="150"/>
    </location>
    <ligand>
        <name>GTP</name>
        <dbReference type="ChEBI" id="CHEBI:37565"/>
    </ligand>
</feature>
<feature type="binding site" evidence="4">
    <location>
        <begin position="27"/>
        <end position="31"/>
    </location>
    <ligand>
        <name>GTP</name>
        <dbReference type="ChEBI" id="CHEBI:37565"/>
    </ligand>
</feature>
<evidence type="ECO:0000259" key="7">
    <source>
        <dbReference type="SMART" id="SM00865"/>
    </source>
</evidence>
<dbReference type="SUPFAM" id="SSF52490">
    <property type="entry name" value="Tubulin nucleotide-binding domain-like"/>
    <property type="match status" value="1"/>
</dbReference>
<protein>
    <recommendedName>
        <fullName evidence="4 5">Cell division protein FtsZ</fullName>
    </recommendedName>
</protein>
<dbReference type="SUPFAM" id="SSF55307">
    <property type="entry name" value="Tubulin C-terminal domain-like"/>
    <property type="match status" value="1"/>
</dbReference>
<evidence type="ECO:0000313" key="9">
    <source>
        <dbReference type="Proteomes" id="UP000199306"/>
    </source>
</evidence>
<organism evidence="8 9">
    <name type="scientific">Pseudarcicella hirudinis</name>
    <dbReference type="NCBI Taxonomy" id="1079859"/>
    <lineage>
        <taxon>Bacteria</taxon>
        <taxon>Pseudomonadati</taxon>
        <taxon>Bacteroidota</taxon>
        <taxon>Cytophagia</taxon>
        <taxon>Cytophagales</taxon>
        <taxon>Flectobacillaceae</taxon>
        <taxon>Pseudarcicella</taxon>
    </lineage>
</organism>
<dbReference type="InterPro" id="IPR008280">
    <property type="entry name" value="Tub_FtsZ_C"/>
</dbReference>
<dbReference type="SMART" id="SM00865">
    <property type="entry name" value="Tubulin_C"/>
    <property type="match status" value="1"/>
</dbReference>
<feature type="domain" description="Tubulin/FtsZ GTPase" evidence="6">
    <location>
        <begin position="19"/>
        <end position="211"/>
    </location>
</feature>
<keyword evidence="2 4" id="KW-0547">Nucleotide-binding</keyword>
<dbReference type="InterPro" id="IPR037103">
    <property type="entry name" value="Tubulin/FtsZ-like_C"/>
</dbReference>
<comment type="function">
    <text evidence="4">Essential cell division protein that forms a contractile ring structure (Z ring) at the future cell division site. The regulation of the ring assembly controls the timing and the location of cell division. One of the functions of the FtsZ ring is to recruit other cell division proteins to the septum to produce a new cell wall between the dividing cells. Binds GTP and shows GTPase activity.</text>
</comment>
<comment type="subunit">
    <text evidence="4">Homodimer. Polymerizes to form a dynamic ring structure in a strictly GTP-dependent manner. Interacts directly with several other division proteins.</text>
</comment>
<dbReference type="HAMAP" id="MF_00909">
    <property type="entry name" value="FtsZ"/>
    <property type="match status" value="1"/>
</dbReference>
<evidence type="ECO:0000256" key="3">
    <source>
        <dbReference type="ARBA" id="ARBA00023134"/>
    </source>
</evidence>
<dbReference type="InterPro" id="IPR003008">
    <property type="entry name" value="Tubulin_FtsZ_GTPase"/>
</dbReference>
<dbReference type="CDD" id="cd02201">
    <property type="entry name" value="FtsZ_type1"/>
    <property type="match status" value="1"/>
</dbReference>
<dbReference type="Gene3D" id="3.40.50.1440">
    <property type="entry name" value="Tubulin/FtsZ, GTPase domain"/>
    <property type="match status" value="1"/>
</dbReference>
<dbReference type="Pfam" id="PF12327">
    <property type="entry name" value="FtsZ_C"/>
    <property type="match status" value="1"/>
</dbReference>
<dbReference type="RefSeq" id="WP_092014061.1">
    <property type="nucleotide sequence ID" value="NZ_FOXH01000003.1"/>
</dbReference>
<dbReference type="InterPro" id="IPR036525">
    <property type="entry name" value="Tubulin/FtsZ_GTPase_sf"/>
</dbReference>
<dbReference type="GO" id="GO:0005525">
    <property type="term" value="F:GTP binding"/>
    <property type="evidence" value="ECO:0007669"/>
    <property type="project" value="UniProtKB-UniRule"/>
</dbReference>
<feature type="binding site" evidence="4">
    <location>
        <begin position="115"/>
        <end position="117"/>
    </location>
    <ligand>
        <name>GTP</name>
        <dbReference type="ChEBI" id="CHEBI:37565"/>
    </ligand>
</feature>
<dbReference type="FunFam" id="3.40.50.1440:FF:000001">
    <property type="entry name" value="Cell division protein FtsZ"/>
    <property type="match status" value="1"/>
</dbReference>
<dbReference type="PRINTS" id="PR00423">
    <property type="entry name" value="CELLDVISFTSZ"/>
</dbReference>
<dbReference type="GO" id="GO:0032153">
    <property type="term" value="C:cell division site"/>
    <property type="evidence" value="ECO:0007669"/>
    <property type="project" value="UniProtKB-UniRule"/>
</dbReference>
<keyword evidence="4 8" id="KW-0132">Cell division</keyword>
<sequence>MAFFEHNIEIPNENTFKSIIKVIGVGGGGSNAVKHMHLMEIKGADLIICNTDAQALASNPVKNKLQLGTELTKGLGAGTDPEQGRQAAIESKDKIEELLLGGTEMLFITAGMGGGTGTGAAPEIAKIAKAKGILTVAVVTAPYSWEGTDKINSAYQGIAELKTTCDTVLVVLNDNLLEVYKNLKRREAFAKADDVLANAVKSVVDVIAKPGEVNTDFMDVKKVLTDAGQAMMSSAGGKGDERALKAISSALQSPLLNSQDIAGAKRILVTVATSEDYDLEMTEQIVITDYITKQIGQAPAMFKLGFSVDEKLGDELYLTVIAAGFESNEEIPIPVIIPPDDKKNKKETKTEEVVTEVTKTESKEEVTEAEVIEIVSEVTEEKFFDPSLIYKPEDDSLRLRKMIDAFCQRMPQESDLEAPAYARYKVPLVDISKIPAEDLIENPL</sequence>
<evidence type="ECO:0000259" key="6">
    <source>
        <dbReference type="SMART" id="SM00864"/>
    </source>
</evidence>
<dbReference type="EMBL" id="FOXH01000003">
    <property type="protein sequence ID" value="SFP44286.1"/>
    <property type="molecule type" value="Genomic_DNA"/>
</dbReference>
<feature type="domain" description="Tubulin/FtsZ 2-layer sandwich" evidence="7">
    <location>
        <begin position="213"/>
        <end position="334"/>
    </location>
</feature>
<feature type="binding site" evidence="4">
    <location>
        <position position="146"/>
    </location>
    <ligand>
        <name>GTP</name>
        <dbReference type="ChEBI" id="CHEBI:37565"/>
    </ligand>
</feature>
<dbReference type="GO" id="GO:0000917">
    <property type="term" value="P:division septum assembly"/>
    <property type="evidence" value="ECO:0007669"/>
    <property type="project" value="UniProtKB-KW"/>
</dbReference>
<dbReference type="GO" id="GO:0003924">
    <property type="term" value="F:GTPase activity"/>
    <property type="evidence" value="ECO:0007669"/>
    <property type="project" value="UniProtKB-UniRule"/>
</dbReference>